<dbReference type="AlphaFoldDB" id="A0A2B4RTP4"/>
<evidence type="ECO:0000313" key="8">
    <source>
        <dbReference type="EMBL" id="PFX20981.1"/>
    </source>
</evidence>
<dbReference type="OrthoDB" id="5978154at2759"/>
<evidence type="ECO:0000256" key="4">
    <source>
        <dbReference type="ARBA" id="ARBA00022759"/>
    </source>
</evidence>
<comment type="caution">
    <text evidence="8">The sequence shown here is derived from an EMBL/GenBank/DDBJ whole genome shotgun (WGS) entry which is preliminary data.</text>
</comment>
<name>A0A2B4RTP4_STYPI</name>
<dbReference type="EMBL" id="LSMT01000296">
    <property type="protein sequence ID" value="PFX20981.1"/>
    <property type="molecule type" value="Genomic_DNA"/>
</dbReference>
<dbReference type="GO" id="GO:0003964">
    <property type="term" value="F:RNA-directed DNA polymerase activity"/>
    <property type="evidence" value="ECO:0007669"/>
    <property type="project" value="UniProtKB-KW"/>
</dbReference>
<keyword evidence="1" id="KW-0808">Transferase</keyword>
<keyword evidence="2" id="KW-0548">Nucleotidyltransferase</keyword>
<evidence type="ECO:0000259" key="7">
    <source>
        <dbReference type="Pfam" id="PF17917"/>
    </source>
</evidence>
<gene>
    <name evidence="8" type="ORF">AWC38_SpisGene14532</name>
</gene>
<dbReference type="Proteomes" id="UP000225706">
    <property type="component" value="Unassembled WGS sequence"/>
</dbReference>
<evidence type="ECO:0000313" key="9">
    <source>
        <dbReference type="Proteomes" id="UP000225706"/>
    </source>
</evidence>
<evidence type="ECO:0000256" key="1">
    <source>
        <dbReference type="ARBA" id="ARBA00022679"/>
    </source>
</evidence>
<dbReference type="GO" id="GO:0004519">
    <property type="term" value="F:endonuclease activity"/>
    <property type="evidence" value="ECO:0007669"/>
    <property type="project" value="UniProtKB-KW"/>
</dbReference>
<evidence type="ECO:0000256" key="5">
    <source>
        <dbReference type="ARBA" id="ARBA00022801"/>
    </source>
</evidence>
<dbReference type="GO" id="GO:0016787">
    <property type="term" value="F:hydrolase activity"/>
    <property type="evidence" value="ECO:0007669"/>
    <property type="project" value="UniProtKB-KW"/>
</dbReference>
<accession>A0A2B4RTP4</accession>
<reference evidence="9" key="1">
    <citation type="journal article" date="2017" name="bioRxiv">
        <title>Comparative analysis of the genomes of Stylophora pistillata and Acropora digitifera provides evidence for extensive differences between species of corals.</title>
        <authorList>
            <person name="Voolstra C.R."/>
            <person name="Li Y."/>
            <person name="Liew Y.J."/>
            <person name="Baumgarten S."/>
            <person name="Zoccola D."/>
            <person name="Flot J.-F."/>
            <person name="Tambutte S."/>
            <person name="Allemand D."/>
            <person name="Aranda M."/>
        </authorList>
    </citation>
    <scope>NUCLEOTIDE SEQUENCE [LARGE SCALE GENOMIC DNA]</scope>
</reference>
<sequence length="269" mass="29937">MIYGNMDKETGTSQATGFAKMKRSKISDFFSKTEQCCIEVAVSFELRTGSHSSHVGLGAVLSQDQDGQRKVITYGSGRLRLSEKNPRNCSSMKLELLTLKWVVTYLFGSKCEVFTDNNPLKSGRSYANAHGPVQDKTEESKEVELLPIESIVAMANPIPPHLSHAIVTTPILIEERRMAVHEPDPNLSTVNLSSDEDKMLLRDDTVIATTSFPTHTKEELISMQKADPTGQGIHEVFGERHETNPCIRTCLGHKRIQDEAEDSDDEVFL</sequence>
<organism evidence="8 9">
    <name type="scientific">Stylophora pistillata</name>
    <name type="common">Smooth cauliflower coral</name>
    <dbReference type="NCBI Taxonomy" id="50429"/>
    <lineage>
        <taxon>Eukaryota</taxon>
        <taxon>Metazoa</taxon>
        <taxon>Cnidaria</taxon>
        <taxon>Anthozoa</taxon>
        <taxon>Hexacorallia</taxon>
        <taxon>Scleractinia</taxon>
        <taxon>Astrocoeniina</taxon>
        <taxon>Pocilloporidae</taxon>
        <taxon>Stylophora</taxon>
    </lineage>
</organism>
<keyword evidence="3" id="KW-0540">Nuclease</keyword>
<dbReference type="InterPro" id="IPR043502">
    <property type="entry name" value="DNA/RNA_pol_sf"/>
</dbReference>
<evidence type="ECO:0000256" key="3">
    <source>
        <dbReference type="ARBA" id="ARBA00022722"/>
    </source>
</evidence>
<keyword evidence="4" id="KW-0255">Endonuclease</keyword>
<protein>
    <recommendedName>
        <fullName evidence="7">Reverse transcriptase RNase H-like domain-containing protein</fullName>
    </recommendedName>
</protein>
<evidence type="ECO:0000256" key="6">
    <source>
        <dbReference type="ARBA" id="ARBA00022918"/>
    </source>
</evidence>
<dbReference type="SUPFAM" id="SSF56672">
    <property type="entry name" value="DNA/RNA polymerases"/>
    <property type="match status" value="1"/>
</dbReference>
<proteinExistence type="predicted"/>
<keyword evidence="9" id="KW-1185">Reference proteome</keyword>
<keyword evidence="5" id="KW-0378">Hydrolase</keyword>
<evidence type="ECO:0000256" key="2">
    <source>
        <dbReference type="ARBA" id="ARBA00022695"/>
    </source>
</evidence>
<dbReference type="Pfam" id="PF17917">
    <property type="entry name" value="RT_RNaseH"/>
    <property type="match status" value="1"/>
</dbReference>
<dbReference type="InterPro" id="IPR041373">
    <property type="entry name" value="RT_RNaseH"/>
</dbReference>
<dbReference type="STRING" id="50429.A0A2B4RTP4"/>
<feature type="domain" description="Reverse transcriptase RNase H-like" evidence="7">
    <location>
        <begin position="51"/>
        <end position="125"/>
    </location>
</feature>
<keyword evidence="6" id="KW-0695">RNA-directed DNA polymerase</keyword>